<dbReference type="EMBL" id="WNYA01081126">
    <property type="protein sequence ID" value="KAG8535031.1"/>
    <property type="molecule type" value="Genomic_DNA"/>
</dbReference>
<reference evidence="1" key="1">
    <citation type="thesis" date="2020" institute="ProQuest LLC" country="789 East Eisenhower Parkway, Ann Arbor, MI, USA">
        <title>Comparative Genomics and Chromosome Evolution.</title>
        <authorList>
            <person name="Mudd A.B."/>
        </authorList>
    </citation>
    <scope>NUCLEOTIDE SEQUENCE</scope>
    <source>
        <strain evidence="1">237g6f4</strain>
        <tissue evidence="1">Blood</tissue>
    </source>
</reference>
<sequence>MEIPFKLMISPDSPGRCSWKLGFTFNRENWGLDKKCFPRILSVSYVALCRPLPVPGVTILRPLMAPTFPAIPCEM</sequence>
<dbReference type="Proteomes" id="UP000824782">
    <property type="component" value="Unassembled WGS sequence"/>
</dbReference>
<proteinExistence type="predicted"/>
<comment type="caution">
    <text evidence="1">The sequence shown here is derived from an EMBL/GenBank/DDBJ whole genome shotgun (WGS) entry which is preliminary data.</text>
</comment>
<dbReference type="AlphaFoldDB" id="A0AAV6YE42"/>
<keyword evidence="2" id="KW-1185">Reference proteome</keyword>
<gene>
    <name evidence="1" type="ORF">GDO81_029623</name>
</gene>
<name>A0AAV6YE42_ENGPU</name>
<evidence type="ECO:0000313" key="1">
    <source>
        <dbReference type="EMBL" id="KAG8535031.1"/>
    </source>
</evidence>
<evidence type="ECO:0000313" key="2">
    <source>
        <dbReference type="Proteomes" id="UP000824782"/>
    </source>
</evidence>
<protein>
    <submittedName>
        <fullName evidence="1">Uncharacterized protein</fullName>
    </submittedName>
</protein>
<organism evidence="1 2">
    <name type="scientific">Engystomops pustulosus</name>
    <name type="common">Tungara frog</name>
    <name type="synonym">Physalaemus pustulosus</name>
    <dbReference type="NCBI Taxonomy" id="76066"/>
    <lineage>
        <taxon>Eukaryota</taxon>
        <taxon>Metazoa</taxon>
        <taxon>Chordata</taxon>
        <taxon>Craniata</taxon>
        <taxon>Vertebrata</taxon>
        <taxon>Euteleostomi</taxon>
        <taxon>Amphibia</taxon>
        <taxon>Batrachia</taxon>
        <taxon>Anura</taxon>
        <taxon>Neobatrachia</taxon>
        <taxon>Hyloidea</taxon>
        <taxon>Leptodactylidae</taxon>
        <taxon>Leiuperinae</taxon>
        <taxon>Engystomops</taxon>
    </lineage>
</organism>
<accession>A0AAV6YE42</accession>